<comment type="similarity">
    <text evidence="1">Belongs to the site-specific recombinase resolvase family.</text>
</comment>
<proteinExistence type="inferred from homology"/>
<organism evidence="9 10">
    <name type="scientific">Chenggangzhangella methanolivorans</name>
    <dbReference type="NCBI Taxonomy" id="1437009"/>
    <lineage>
        <taxon>Bacteria</taxon>
        <taxon>Pseudomonadati</taxon>
        <taxon>Pseudomonadota</taxon>
        <taxon>Alphaproteobacteria</taxon>
        <taxon>Hyphomicrobiales</taxon>
        <taxon>Methylopilaceae</taxon>
        <taxon>Chenggangzhangella</taxon>
    </lineage>
</organism>
<keyword evidence="5" id="KW-0233">DNA recombination</keyword>
<feature type="domain" description="Resolvase/invertase-type recombinase catalytic" evidence="8">
    <location>
        <begin position="23"/>
        <end position="157"/>
    </location>
</feature>
<protein>
    <submittedName>
        <fullName evidence="9">Recombinase family protein</fullName>
    </submittedName>
</protein>
<feature type="active site" description="O-(5'-phospho-DNA)-serine intermediate" evidence="6 7">
    <location>
        <position position="31"/>
    </location>
</feature>
<sequence length="202" mass="22106">MDTYETFCHRGLDPYETRGRRHDHFGYARVSTIDQDPTLQVAALKAAGCDVIREEKKSGTTRDARTELATLLQFTRPGDVLMVTRVDRLARSIGDLQDIVRELKAKGVSLKATEQPIDTSTAAGKAFLDMLGVFAEFETNLRKERQMEGIAAAKARGVYKGRAPSIDPRAVAELKEQGLGPSEIAKRLGIGRASVYRALGAG</sequence>
<reference evidence="9" key="1">
    <citation type="submission" date="2021-08" db="EMBL/GenBank/DDBJ databases">
        <authorList>
            <person name="Zhang H."/>
            <person name="Xu M."/>
            <person name="Yu Z."/>
            <person name="Yang L."/>
            <person name="Cai Y."/>
        </authorList>
    </citation>
    <scope>NUCLEOTIDE SEQUENCE</scope>
    <source>
        <strain evidence="9">CHL1</strain>
    </source>
</reference>
<dbReference type="InterPro" id="IPR009057">
    <property type="entry name" value="Homeodomain-like_sf"/>
</dbReference>
<dbReference type="InterPro" id="IPR006119">
    <property type="entry name" value="Resolv_N"/>
</dbReference>
<dbReference type="SUPFAM" id="SSF46689">
    <property type="entry name" value="Homeodomain-like"/>
    <property type="match status" value="1"/>
</dbReference>
<dbReference type="FunFam" id="3.40.50.1390:FF:000001">
    <property type="entry name" value="DNA recombinase"/>
    <property type="match status" value="1"/>
</dbReference>
<dbReference type="KEGG" id="cmet:K6K41_13940"/>
<dbReference type="Pfam" id="PF00239">
    <property type="entry name" value="Resolvase"/>
    <property type="match status" value="1"/>
</dbReference>
<dbReference type="PANTHER" id="PTHR30461">
    <property type="entry name" value="DNA-INVERTASE FROM LAMBDOID PROPHAGE"/>
    <property type="match status" value="1"/>
</dbReference>
<dbReference type="SMART" id="SM00857">
    <property type="entry name" value="Resolvase"/>
    <property type="match status" value="1"/>
</dbReference>
<evidence type="ECO:0000256" key="1">
    <source>
        <dbReference type="ARBA" id="ARBA00009913"/>
    </source>
</evidence>
<dbReference type="GO" id="GO:0000150">
    <property type="term" value="F:DNA strand exchange activity"/>
    <property type="evidence" value="ECO:0007669"/>
    <property type="project" value="UniProtKB-KW"/>
</dbReference>
<gene>
    <name evidence="9" type="ORF">K6K41_13940</name>
</gene>
<evidence type="ECO:0000256" key="4">
    <source>
        <dbReference type="ARBA" id="ARBA00023125"/>
    </source>
</evidence>
<dbReference type="Proteomes" id="UP000825701">
    <property type="component" value="Chromosome"/>
</dbReference>
<keyword evidence="3" id="KW-0230">DNA invertase</keyword>
<dbReference type="PROSITE" id="PS51736">
    <property type="entry name" value="RECOMBINASES_3"/>
    <property type="match status" value="1"/>
</dbReference>
<keyword evidence="4" id="KW-0238">DNA-binding</keyword>
<dbReference type="Gene3D" id="3.40.50.1390">
    <property type="entry name" value="Resolvase, N-terminal catalytic domain"/>
    <property type="match status" value="1"/>
</dbReference>
<accession>A0A9E6RCM4</accession>
<keyword evidence="10" id="KW-1185">Reference proteome</keyword>
<evidence type="ECO:0000256" key="5">
    <source>
        <dbReference type="ARBA" id="ARBA00023172"/>
    </source>
</evidence>
<dbReference type="CDD" id="cd03768">
    <property type="entry name" value="SR_ResInv"/>
    <property type="match status" value="1"/>
</dbReference>
<dbReference type="InterPro" id="IPR050639">
    <property type="entry name" value="SSR_resolvase"/>
</dbReference>
<dbReference type="SUPFAM" id="SSF53041">
    <property type="entry name" value="Resolvase-like"/>
    <property type="match status" value="1"/>
</dbReference>
<evidence type="ECO:0000313" key="9">
    <source>
        <dbReference type="EMBL" id="QZO02378.1"/>
    </source>
</evidence>
<dbReference type="PROSITE" id="PS00397">
    <property type="entry name" value="RECOMBINASES_1"/>
    <property type="match status" value="1"/>
</dbReference>
<dbReference type="InterPro" id="IPR006118">
    <property type="entry name" value="Recombinase_CS"/>
</dbReference>
<dbReference type="GO" id="GO:0015074">
    <property type="term" value="P:DNA integration"/>
    <property type="evidence" value="ECO:0007669"/>
    <property type="project" value="UniProtKB-KW"/>
</dbReference>
<evidence type="ECO:0000256" key="6">
    <source>
        <dbReference type="PIRSR" id="PIRSR606118-50"/>
    </source>
</evidence>
<evidence type="ECO:0000256" key="7">
    <source>
        <dbReference type="PROSITE-ProRule" id="PRU10137"/>
    </source>
</evidence>
<keyword evidence="2" id="KW-0229">DNA integration</keyword>
<dbReference type="InterPro" id="IPR036162">
    <property type="entry name" value="Resolvase-like_N_sf"/>
</dbReference>
<dbReference type="EMBL" id="CP081869">
    <property type="protein sequence ID" value="QZO02378.1"/>
    <property type="molecule type" value="Genomic_DNA"/>
</dbReference>
<dbReference type="AlphaFoldDB" id="A0A9E6RCM4"/>
<dbReference type="Gene3D" id="1.10.10.60">
    <property type="entry name" value="Homeodomain-like"/>
    <property type="match status" value="1"/>
</dbReference>
<name>A0A9E6RCM4_9HYPH</name>
<evidence type="ECO:0000256" key="3">
    <source>
        <dbReference type="ARBA" id="ARBA00023100"/>
    </source>
</evidence>
<dbReference type="PANTHER" id="PTHR30461:SF26">
    <property type="entry name" value="RESOLVASE HOMOLOG YNEB"/>
    <property type="match status" value="1"/>
</dbReference>
<evidence type="ECO:0000256" key="2">
    <source>
        <dbReference type="ARBA" id="ARBA00022908"/>
    </source>
</evidence>
<dbReference type="GO" id="GO:0003677">
    <property type="term" value="F:DNA binding"/>
    <property type="evidence" value="ECO:0007669"/>
    <property type="project" value="UniProtKB-KW"/>
</dbReference>
<evidence type="ECO:0000259" key="8">
    <source>
        <dbReference type="PROSITE" id="PS51736"/>
    </source>
</evidence>
<evidence type="ECO:0000313" key="10">
    <source>
        <dbReference type="Proteomes" id="UP000825701"/>
    </source>
</evidence>
<dbReference type="PROSITE" id="PS00398">
    <property type="entry name" value="RECOMBINASES_2"/>
    <property type="match status" value="1"/>
</dbReference>